<keyword evidence="10" id="KW-1185">Reference proteome</keyword>
<organism evidence="9 10">
    <name type="scientific">Azospira oryzae</name>
    <dbReference type="NCBI Taxonomy" id="146939"/>
    <lineage>
        <taxon>Bacteria</taxon>
        <taxon>Pseudomonadati</taxon>
        <taxon>Pseudomonadota</taxon>
        <taxon>Betaproteobacteria</taxon>
        <taxon>Rhodocyclales</taxon>
        <taxon>Rhodocyclaceae</taxon>
        <taxon>Azospira</taxon>
    </lineage>
</organism>
<evidence type="ECO:0000259" key="8">
    <source>
        <dbReference type="PROSITE" id="PS51007"/>
    </source>
</evidence>
<evidence type="ECO:0000313" key="9">
    <source>
        <dbReference type="EMBL" id="RZT90551.1"/>
    </source>
</evidence>
<dbReference type="PANTHER" id="PTHR30600">
    <property type="entry name" value="CYTOCHROME C PEROXIDASE-RELATED"/>
    <property type="match status" value="1"/>
</dbReference>
<comment type="subcellular location">
    <subcellularLocation>
        <location evidence="1">Cell envelope</location>
    </subcellularLocation>
</comment>
<evidence type="ECO:0000256" key="3">
    <source>
        <dbReference type="ARBA" id="ARBA00022723"/>
    </source>
</evidence>
<dbReference type="Proteomes" id="UP000292136">
    <property type="component" value="Unassembled WGS sequence"/>
</dbReference>
<keyword evidence="7" id="KW-0812">Transmembrane</keyword>
<dbReference type="InterPro" id="IPR051395">
    <property type="entry name" value="Cytochrome_c_Peroxidase/MauG"/>
</dbReference>
<keyword evidence="9" id="KW-0575">Peroxidase</keyword>
<name>A0ABY0IU40_9RHOO</name>
<feature type="transmembrane region" description="Helical" evidence="7">
    <location>
        <begin position="43"/>
        <end position="67"/>
    </location>
</feature>
<sequence>MDSDLFDLLAIGLVAVIGLFTLLALMVRQDLAPRAGLTREGRWLLTGALGTGLLAFSLKMAVAAVLVQAPGGTVAPLIAAAYRPPPAEEEAAAPPVALPAGPQAAPAYVWEALPLQAPEPADNPGNAAKIALGERLFHETRLSGRGTQSCSSCHDLYAKAGGDRRPTALGEAGQSGPRNTPTVWNAAFQSVLFWDGRAPSLEEQAKGPILNPMEMNLDSPGEAERRLAADPGYRRDFARAFGDGEVTFNRIAQALAAFERTLITPDSAYDRFVRGDATALSQAQLRGMALFESVGCVLCHKGPAFSDASLLGGQAPRRHFPANPTAYEDQYPLLLEDGRRGVWRVPSLRNVALTGPWLHNGSVDRLEEVVRIMASAQLGRSGRLTAWRGQDRALHRIERSPLSPREVADIVAFLNALSSDSLLARQQAATGKHAGAMPAG</sequence>
<keyword evidence="4" id="KW-0560">Oxidoreductase</keyword>
<accession>A0ABY0IU40</accession>
<keyword evidence="7" id="KW-1133">Transmembrane helix</keyword>
<dbReference type="Gene3D" id="1.10.760.10">
    <property type="entry name" value="Cytochrome c-like domain"/>
    <property type="match status" value="2"/>
</dbReference>
<keyword evidence="3 6" id="KW-0479">Metal-binding</keyword>
<evidence type="ECO:0000256" key="1">
    <source>
        <dbReference type="ARBA" id="ARBA00004196"/>
    </source>
</evidence>
<dbReference type="PROSITE" id="PS51007">
    <property type="entry name" value="CYTC"/>
    <property type="match status" value="1"/>
</dbReference>
<dbReference type="InterPro" id="IPR036909">
    <property type="entry name" value="Cyt_c-like_dom_sf"/>
</dbReference>
<comment type="caution">
    <text evidence="9">The sequence shown here is derived from an EMBL/GenBank/DDBJ whole genome shotgun (WGS) entry which is preliminary data.</text>
</comment>
<evidence type="ECO:0000256" key="7">
    <source>
        <dbReference type="SAM" id="Phobius"/>
    </source>
</evidence>
<dbReference type="InterPro" id="IPR009056">
    <property type="entry name" value="Cyt_c-like_dom"/>
</dbReference>
<feature type="domain" description="Cytochrome c" evidence="8">
    <location>
        <begin position="128"/>
        <end position="418"/>
    </location>
</feature>
<evidence type="ECO:0000256" key="5">
    <source>
        <dbReference type="ARBA" id="ARBA00023004"/>
    </source>
</evidence>
<evidence type="ECO:0000256" key="6">
    <source>
        <dbReference type="PROSITE-ProRule" id="PRU00433"/>
    </source>
</evidence>
<reference evidence="9 10" key="1">
    <citation type="submission" date="2019-02" db="EMBL/GenBank/DDBJ databases">
        <title>Genomic Encyclopedia of Type Strains, Phase IV (KMG-IV): sequencing the most valuable type-strain genomes for metagenomic binning, comparative biology and taxonomic classification.</title>
        <authorList>
            <person name="Goeker M."/>
        </authorList>
    </citation>
    <scope>NUCLEOTIDE SEQUENCE [LARGE SCALE GENOMIC DNA]</scope>
    <source>
        <strain evidence="9 10">DSM 21223</strain>
    </source>
</reference>
<evidence type="ECO:0000256" key="4">
    <source>
        <dbReference type="ARBA" id="ARBA00023002"/>
    </source>
</evidence>
<dbReference type="Pfam" id="PF03150">
    <property type="entry name" value="CCP_MauG"/>
    <property type="match status" value="1"/>
</dbReference>
<protein>
    <submittedName>
        <fullName evidence="9">Cytochrome c peroxidase</fullName>
    </submittedName>
</protein>
<keyword evidence="2 6" id="KW-0349">Heme</keyword>
<dbReference type="InterPro" id="IPR004852">
    <property type="entry name" value="Di-haem_cyt_c_peroxidsae"/>
</dbReference>
<evidence type="ECO:0000313" key="10">
    <source>
        <dbReference type="Proteomes" id="UP000292136"/>
    </source>
</evidence>
<keyword evidence="7" id="KW-0472">Membrane</keyword>
<dbReference type="SUPFAM" id="SSF46626">
    <property type="entry name" value="Cytochrome c"/>
    <property type="match status" value="2"/>
</dbReference>
<dbReference type="RefSeq" id="WP_130458948.1">
    <property type="nucleotide sequence ID" value="NZ_SHKM01000001.1"/>
</dbReference>
<gene>
    <name evidence="9" type="ORF">EV678_1369</name>
</gene>
<proteinExistence type="predicted"/>
<feature type="transmembrane region" description="Helical" evidence="7">
    <location>
        <begin position="6"/>
        <end position="27"/>
    </location>
</feature>
<dbReference type="GO" id="GO:0004601">
    <property type="term" value="F:peroxidase activity"/>
    <property type="evidence" value="ECO:0007669"/>
    <property type="project" value="UniProtKB-KW"/>
</dbReference>
<dbReference type="EMBL" id="SHKM01000001">
    <property type="protein sequence ID" value="RZT90551.1"/>
    <property type="molecule type" value="Genomic_DNA"/>
</dbReference>
<evidence type="ECO:0000256" key="2">
    <source>
        <dbReference type="ARBA" id="ARBA00022617"/>
    </source>
</evidence>
<keyword evidence="5 6" id="KW-0408">Iron</keyword>